<feature type="domain" description="MATH" evidence="1">
    <location>
        <begin position="32"/>
        <end position="167"/>
    </location>
</feature>
<dbReference type="AlphaFoldDB" id="A0A7C9DTF5"/>
<protein>
    <submittedName>
        <fullName evidence="2">Ubiquitinyl hydrolase 1</fullName>
        <ecNumber evidence="2">3.4.19.12</ecNumber>
    </submittedName>
</protein>
<name>A0A7C9DTF5_OPUST</name>
<dbReference type="GO" id="GO:0004843">
    <property type="term" value="F:cysteine-type deubiquitinase activity"/>
    <property type="evidence" value="ECO:0007669"/>
    <property type="project" value="UniProtKB-EC"/>
</dbReference>
<dbReference type="Gene3D" id="2.60.210.10">
    <property type="entry name" value="Apoptosis, Tumor Necrosis Factor Receptor Associated Protein 2, Chain A"/>
    <property type="match status" value="2"/>
</dbReference>
<feature type="domain" description="MATH" evidence="1">
    <location>
        <begin position="187"/>
        <end position="312"/>
    </location>
</feature>
<evidence type="ECO:0000313" key="2">
    <source>
        <dbReference type="EMBL" id="MBA4651440.1"/>
    </source>
</evidence>
<organism evidence="2">
    <name type="scientific">Opuntia streptacantha</name>
    <name type="common">Prickly pear cactus</name>
    <name type="synonym">Opuntia cardona</name>
    <dbReference type="NCBI Taxonomy" id="393608"/>
    <lineage>
        <taxon>Eukaryota</taxon>
        <taxon>Viridiplantae</taxon>
        <taxon>Streptophyta</taxon>
        <taxon>Embryophyta</taxon>
        <taxon>Tracheophyta</taxon>
        <taxon>Spermatophyta</taxon>
        <taxon>Magnoliopsida</taxon>
        <taxon>eudicotyledons</taxon>
        <taxon>Gunneridae</taxon>
        <taxon>Pentapetalae</taxon>
        <taxon>Caryophyllales</taxon>
        <taxon>Cactineae</taxon>
        <taxon>Cactaceae</taxon>
        <taxon>Opuntioideae</taxon>
        <taxon>Opuntia</taxon>
    </lineage>
</organism>
<dbReference type="SMART" id="SM00061">
    <property type="entry name" value="MATH"/>
    <property type="match status" value="2"/>
</dbReference>
<dbReference type="InterPro" id="IPR002083">
    <property type="entry name" value="MATH/TRAF_dom"/>
</dbReference>
<dbReference type="PANTHER" id="PTHR46162:SF65">
    <property type="entry name" value="F9D12.8 PROTEIN-RELATED"/>
    <property type="match status" value="1"/>
</dbReference>
<keyword evidence="2" id="KW-0378">Hydrolase</keyword>
<dbReference type="InterPro" id="IPR008974">
    <property type="entry name" value="TRAF-like"/>
</dbReference>
<dbReference type="EMBL" id="GISG01170117">
    <property type="protein sequence ID" value="MBA4651440.1"/>
    <property type="molecule type" value="Transcribed_RNA"/>
</dbReference>
<dbReference type="CDD" id="cd00121">
    <property type="entry name" value="MATH"/>
    <property type="match status" value="1"/>
</dbReference>
<dbReference type="Pfam" id="PF22486">
    <property type="entry name" value="MATH_2"/>
    <property type="match status" value="2"/>
</dbReference>
<dbReference type="PANTHER" id="PTHR46162">
    <property type="entry name" value="TRAF-LIKE FAMILY PROTEIN"/>
    <property type="match status" value="1"/>
</dbReference>
<proteinExistence type="predicted"/>
<reference evidence="2" key="1">
    <citation type="journal article" date="2013" name="J. Plant Res.">
        <title>Effect of fungi and light on seed germination of three Opuntia species from semiarid lands of central Mexico.</title>
        <authorList>
            <person name="Delgado-Sanchez P."/>
            <person name="Jimenez-Bremont J.F."/>
            <person name="Guerrero-Gonzalez Mde L."/>
            <person name="Flores J."/>
        </authorList>
    </citation>
    <scope>NUCLEOTIDE SEQUENCE</scope>
    <source>
        <tissue evidence="2">Cladode</tissue>
    </source>
</reference>
<accession>A0A7C9DTF5</accession>
<dbReference type="SUPFAM" id="SSF49599">
    <property type="entry name" value="TRAF domain-like"/>
    <property type="match status" value="2"/>
</dbReference>
<dbReference type="EC" id="3.4.19.12" evidence="2"/>
<evidence type="ECO:0000259" key="1">
    <source>
        <dbReference type="PROSITE" id="PS50144"/>
    </source>
</evidence>
<reference evidence="2" key="2">
    <citation type="submission" date="2020-07" db="EMBL/GenBank/DDBJ databases">
        <authorList>
            <person name="Vera ALvarez R."/>
            <person name="Arias-Moreno D.M."/>
            <person name="Jimenez-Jacinto V."/>
            <person name="Jimenez-Bremont J.F."/>
            <person name="Swaminathan K."/>
            <person name="Moose S.P."/>
            <person name="Guerrero-Gonzalez M.L."/>
            <person name="Marino-Ramirez L."/>
            <person name="Landsman D."/>
            <person name="Rodriguez-Kessler M."/>
            <person name="Delgado-Sanchez P."/>
        </authorList>
    </citation>
    <scope>NUCLEOTIDE SEQUENCE</scope>
    <source>
        <tissue evidence="2">Cladode</tissue>
    </source>
</reference>
<dbReference type="PROSITE" id="PS50144">
    <property type="entry name" value="MATH"/>
    <property type="match status" value="2"/>
</dbReference>
<sequence>MAGSNNPLSTQCSKLHPHGTSEIVRIVRQLPPVHCTLKIESLSKLEEILDKSKNNSFESIQFGAGGYTWVFSVYPKGNDKANGEGHLSLYIRIVDKLAAGTFINVMFRFLIYDQIQDNYLVIQDLKERCFRPMKTEWGIPKALDLSTFHSTSEGFLVNDCCILGAEVLVLKGDNKAASFSMVKPQTIRKFTWRVTELKESIASSSFVIEGREWHLSLWSRGCGSETGRSLSLYLTLNDVSVSDLIAGRTLYAEFDLSIKNQLKGHYRKQTVHGWFSKGKASWGSSDLLPLTKLDNPSKGFKVNNAVVVEVNINVIFLLKDV</sequence>